<keyword evidence="1" id="KW-0812">Transmembrane</keyword>
<keyword evidence="3" id="KW-1185">Reference proteome</keyword>
<feature type="transmembrane region" description="Helical" evidence="1">
    <location>
        <begin position="65"/>
        <end position="92"/>
    </location>
</feature>
<protein>
    <recommendedName>
        <fullName evidence="4">PetM family of cytochrome b6f complex subunit 7</fullName>
    </recommendedName>
</protein>
<evidence type="ECO:0008006" key="4">
    <source>
        <dbReference type="Google" id="ProtNLM"/>
    </source>
</evidence>
<reference evidence="2 3" key="1">
    <citation type="journal article" date="2019" name="Int. J. Syst. Evol. Microbiol.">
        <title>The Global Catalogue of Microorganisms (GCM) 10K type strain sequencing project: providing services to taxonomists for standard genome sequencing and annotation.</title>
        <authorList>
            <consortium name="The Broad Institute Genomics Platform"/>
            <consortium name="The Broad Institute Genome Sequencing Center for Infectious Disease"/>
            <person name="Wu L."/>
            <person name="Ma J."/>
        </authorList>
    </citation>
    <scope>NUCLEOTIDE SEQUENCE [LARGE SCALE GENOMIC DNA]</scope>
    <source>
        <strain evidence="2 3">JCM 15089</strain>
    </source>
</reference>
<evidence type="ECO:0000256" key="1">
    <source>
        <dbReference type="SAM" id="Phobius"/>
    </source>
</evidence>
<accession>A0ABN1F3C1</accession>
<proteinExistence type="predicted"/>
<feature type="transmembrane region" description="Helical" evidence="1">
    <location>
        <begin position="6"/>
        <end position="26"/>
    </location>
</feature>
<keyword evidence="1" id="KW-0472">Membrane</keyword>
<gene>
    <name evidence="2" type="ORF">GCM10008942_32700</name>
</gene>
<keyword evidence="1" id="KW-1133">Transmembrane helix</keyword>
<organism evidence="2 3">
    <name type="scientific">Rhizomicrobium electricum</name>
    <dbReference type="NCBI Taxonomy" id="480070"/>
    <lineage>
        <taxon>Bacteria</taxon>
        <taxon>Pseudomonadati</taxon>
        <taxon>Pseudomonadota</taxon>
        <taxon>Alphaproteobacteria</taxon>
        <taxon>Micropepsales</taxon>
        <taxon>Micropepsaceae</taxon>
        <taxon>Rhizomicrobium</taxon>
    </lineage>
</organism>
<dbReference type="RefSeq" id="WP_166935023.1">
    <property type="nucleotide sequence ID" value="NZ_BAAADD010000009.1"/>
</dbReference>
<dbReference type="Proteomes" id="UP001499951">
    <property type="component" value="Unassembled WGS sequence"/>
</dbReference>
<comment type="caution">
    <text evidence="2">The sequence shown here is derived from an EMBL/GenBank/DDBJ whole genome shotgun (WGS) entry which is preliminary data.</text>
</comment>
<evidence type="ECO:0000313" key="3">
    <source>
        <dbReference type="Proteomes" id="UP001499951"/>
    </source>
</evidence>
<dbReference type="EMBL" id="BAAADD010000009">
    <property type="protein sequence ID" value="GAA0581305.1"/>
    <property type="molecule type" value="Genomic_DNA"/>
</dbReference>
<evidence type="ECO:0000313" key="2">
    <source>
        <dbReference type="EMBL" id="GAA0581305.1"/>
    </source>
</evidence>
<name>A0ABN1F3C1_9PROT</name>
<sequence>MRTFLSYVGLILLGLALMLLGADMVTTLEHQGQITLRSFLDVWAIFDKSAVAAFTAWLGRTLPQWGASAVLLVLGIPAWSIGFIGFFITFFAGHKREEAA</sequence>